<evidence type="ECO:0000256" key="1">
    <source>
        <dbReference type="SAM" id="MobiDB-lite"/>
    </source>
</evidence>
<proteinExistence type="predicted"/>
<sequence length="410" mass="42520">MTSLRPMIVVLPRPRRPWRAVAVLTVVVTLAHLLVMGALPRGTHNDALPLAHRFSTRTIVIAPPAATGGGSPGAAAAPAAQPAQAGPAPNARLRPHPRQAAPARPKPPPPVPVPAPALEHVETPAPPKPEPEPPAAPPPPAAEATPSSPSMGQDALLREPDSTASDSGLAGGGGAGTGQGAGTGAGAGAGVPGATEALKVPPSVKLDFTVTGQQGVQPMSGVFGELIWLQDGSQYNARLALRVLFRTIRSRTSVGRVGPGGLEPERFSDTRRSEVATHFVRESGQIVFSSTTTPAPLQPGAQDELSVILQLSALLAGDPARHGPGSSFSVQTAGTRDAEVWSFSVDGDEAQATPAGEFQARKLTRLPRKPFDRKIELWLAPELGWLPVRIRQTEPNGDWADLQLRGTGSP</sequence>
<dbReference type="Proteomes" id="UP000249135">
    <property type="component" value="Unassembled WGS sequence"/>
</dbReference>
<dbReference type="AlphaFoldDB" id="A0A2W5PKJ0"/>
<protein>
    <submittedName>
        <fullName evidence="3">DUF3108 domain-containing protein</fullName>
    </submittedName>
</protein>
<dbReference type="EMBL" id="QFPP01000443">
    <property type="protein sequence ID" value="PZQ66192.1"/>
    <property type="molecule type" value="Genomic_DNA"/>
</dbReference>
<comment type="caution">
    <text evidence="3">The sequence shown here is derived from an EMBL/GenBank/DDBJ whole genome shotgun (WGS) entry which is preliminary data.</text>
</comment>
<dbReference type="InterPro" id="IPR021457">
    <property type="entry name" value="DUF3108"/>
</dbReference>
<feature type="compositionally biased region" description="Pro residues" evidence="1">
    <location>
        <begin position="104"/>
        <end position="115"/>
    </location>
</feature>
<evidence type="ECO:0000256" key="2">
    <source>
        <dbReference type="SAM" id="Phobius"/>
    </source>
</evidence>
<evidence type="ECO:0000313" key="4">
    <source>
        <dbReference type="Proteomes" id="UP000249135"/>
    </source>
</evidence>
<feature type="compositionally biased region" description="Low complexity" evidence="1">
    <location>
        <begin position="73"/>
        <end position="103"/>
    </location>
</feature>
<keyword evidence="2" id="KW-1133">Transmembrane helix</keyword>
<gene>
    <name evidence="3" type="ORF">DI563_24235</name>
</gene>
<organism evidence="3 4">
    <name type="scientific">Variovorax paradoxus</name>
    <dbReference type="NCBI Taxonomy" id="34073"/>
    <lineage>
        <taxon>Bacteria</taxon>
        <taxon>Pseudomonadati</taxon>
        <taxon>Pseudomonadota</taxon>
        <taxon>Betaproteobacteria</taxon>
        <taxon>Burkholderiales</taxon>
        <taxon>Comamonadaceae</taxon>
        <taxon>Variovorax</taxon>
    </lineage>
</organism>
<feature type="compositionally biased region" description="Gly residues" evidence="1">
    <location>
        <begin position="169"/>
        <end position="189"/>
    </location>
</feature>
<feature type="transmembrane region" description="Helical" evidence="2">
    <location>
        <begin position="20"/>
        <end position="39"/>
    </location>
</feature>
<evidence type="ECO:0000313" key="3">
    <source>
        <dbReference type="EMBL" id="PZQ66192.1"/>
    </source>
</evidence>
<keyword evidence="2" id="KW-0812">Transmembrane</keyword>
<name>A0A2W5PKJ0_VARPD</name>
<dbReference type="Pfam" id="PF11306">
    <property type="entry name" value="DUF3108"/>
    <property type="match status" value="1"/>
</dbReference>
<feature type="compositionally biased region" description="Pro residues" evidence="1">
    <location>
        <begin position="124"/>
        <end position="141"/>
    </location>
</feature>
<reference evidence="3 4" key="1">
    <citation type="submission" date="2017-08" db="EMBL/GenBank/DDBJ databases">
        <title>Infants hospitalized years apart are colonized by the same room-sourced microbial strains.</title>
        <authorList>
            <person name="Brooks B."/>
            <person name="Olm M.R."/>
            <person name="Firek B.A."/>
            <person name="Baker R."/>
            <person name="Thomas B.C."/>
            <person name="Morowitz M.J."/>
            <person name="Banfield J.F."/>
        </authorList>
    </citation>
    <scope>NUCLEOTIDE SEQUENCE [LARGE SCALE GENOMIC DNA]</scope>
    <source>
        <strain evidence="3">S2_005_003_R2_41</strain>
    </source>
</reference>
<accession>A0A2W5PKJ0</accession>
<keyword evidence="2" id="KW-0472">Membrane</keyword>
<feature type="region of interest" description="Disordered" evidence="1">
    <location>
        <begin position="65"/>
        <end position="189"/>
    </location>
</feature>